<evidence type="ECO:0000256" key="4">
    <source>
        <dbReference type="SAM" id="MobiDB-lite"/>
    </source>
</evidence>
<protein>
    <recommendedName>
        <fullName evidence="3">Sulfotransferase</fullName>
        <ecNumber evidence="3">2.8.2.-</ecNumber>
    </recommendedName>
</protein>
<accession>A0A2N9J6L4</accession>
<dbReference type="Gene3D" id="3.40.50.300">
    <property type="entry name" value="P-loop containing nucleotide triphosphate hydrolases"/>
    <property type="match status" value="1"/>
</dbReference>
<sequence length="194" mass="22739">MEFSSSKMNHGPKSNEKEENSSNPKTLNEYKEKISTLPRRQGWMSDQVHQYQGFWHTFLYLEGLLSAQEHFKPQPNDIILSSTPKSGTTWLKALSFDIVTRSSFNASTNPLLTTMPHECVPSMEGDLAQNSFHRNLDTPLIEIPRMYLYLYGTFFARRVLRVWIPRVEKKLTLKRHLSYFVMEYLIMDHIGIMY</sequence>
<keyword evidence="2 3" id="KW-0808">Transferase</keyword>
<dbReference type="GO" id="GO:0008146">
    <property type="term" value="F:sulfotransferase activity"/>
    <property type="evidence" value="ECO:0007669"/>
    <property type="project" value="InterPro"/>
</dbReference>
<dbReference type="Pfam" id="PF00685">
    <property type="entry name" value="Sulfotransfer_1"/>
    <property type="match status" value="1"/>
</dbReference>
<reference evidence="6" key="1">
    <citation type="submission" date="2018-02" db="EMBL/GenBank/DDBJ databases">
        <authorList>
            <person name="Cohen D.B."/>
            <person name="Kent A.D."/>
        </authorList>
    </citation>
    <scope>NUCLEOTIDE SEQUENCE</scope>
</reference>
<evidence type="ECO:0000256" key="2">
    <source>
        <dbReference type="ARBA" id="ARBA00022679"/>
    </source>
</evidence>
<comment type="similarity">
    <text evidence="1 3">Belongs to the sulfotransferase 1 family.</text>
</comment>
<dbReference type="AlphaFoldDB" id="A0A2N9J6L4"/>
<dbReference type="InterPro" id="IPR000863">
    <property type="entry name" value="Sulfotransferase_dom"/>
</dbReference>
<dbReference type="InterPro" id="IPR027417">
    <property type="entry name" value="P-loop_NTPase"/>
</dbReference>
<evidence type="ECO:0000313" key="6">
    <source>
        <dbReference type="EMBL" id="SPD32862.1"/>
    </source>
</evidence>
<organism evidence="6">
    <name type="scientific">Fagus sylvatica</name>
    <name type="common">Beechnut</name>
    <dbReference type="NCBI Taxonomy" id="28930"/>
    <lineage>
        <taxon>Eukaryota</taxon>
        <taxon>Viridiplantae</taxon>
        <taxon>Streptophyta</taxon>
        <taxon>Embryophyta</taxon>
        <taxon>Tracheophyta</taxon>
        <taxon>Spermatophyta</taxon>
        <taxon>Magnoliopsida</taxon>
        <taxon>eudicotyledons</taxon>
        <taxon>Gunneridae</taxon>
        <taxon>Pentapetalae</taxon>
        <taxon>rosids</taxon>
        <taxon>fabids</taxon>
        <taxon>Fagales</taxon>
        <taxon>Fagaceae</taxon>
        <taxon>Fagus</taxon>
    </lineage>
</organism>
<feature type="domain" description="Sulfotransferase" evidence="5">
    <location>
        <begin position="75"/>
        <end position="141"/>
    </location>
</feature>
<name>A0A2N9J6L4_FAGSY</name>
<evidence type="ECO:0000259" key="5">
    <source>
        <dbReference type="Pfam" id="PF00685"/>
    </source>
</evidence>
<dbReference type="PANTHER" id="PTHR11783">
    <property type="entry name" value="SULFOTRANSFERASE SULT"/>
    <property type="match status" value="1"/>
</dbReference>
<dbReference type="SUPFAM" id="SSF52540">
    <property type="entry name" value="P-loop containing nucleoside triphosphate hydrolases"/>
    <property type="match status" value="1"/>
</dbReference>
<proteinExistence type="inferred from homology"/>
<dbReference type="EMBL" id="OIVN01006425">
    <property type="protein sequence ID" value="SPD32862.1"/>
    <property type="molecule type" value="Genomic_DNA"/>
</dbReference>
<dbReference type="EC" id="2.8.2.-" evidence="3"/>
<evidence type="ECO:0000256" key="3">
    <source>
        <dbReference type="RuleBase" id="RU361155"/>
    </source>
</evidence>
<evidence type="ECO:0000256" key="1">
    <source>
        <dbReference type="ARBA" id="ARBA00005771"/>
    </source>
</evidence>
<gene>
    <name evidence="6" type="ORF">FSB_LOCUS60744</name>
</gene>
<feature type="region of interest" description="Disordered" evidence="4">
    <location>
        <begin position="1"/>
        <end position="27"/>
    </location>
</feature>